<reference key="1">
    <citation type="journal article" date="2007" name="Nature">
        <title>The medaka draft genome and insights into vertebrate genome evolution.</title>
        <authorList>
            <person name="Kasahara M."/>
            <person name="Naruse K."/>
            <person name="Sasaki S."/>
            <person name="Nakatani Y."/>
            <person name="Qu W."/>
            <person name="Ahsan B."/>
            <person name="Yamada T."/>
            <person name="Nagayasu Y."/>
            <person name="Doi K."/>
            <person name="Kasai Y."/>
            <person name="Jindo T."/>
            <person name="Kobayashi D."/>
            <person name="Shimada A."/>
            <person name="Toyoda A."/>
            <person name="Kuroki Y."/>
            <person name="Fujiyama A."/>
            <person name="Sasaki T."/>
            <person name="Shimizu A."/>
            <person name="Asakawa S."/>
            <person name="Shimizu N."/>
            <person name="Hashimoto S."/>
            <person name="Yang J."/>
            <person name="Lee Y."/>
            <person name="Matsushima K."/>
            <person name="Sugano S."/>
            <person name="Sakaizumi M."/>
            <person name="Narita T."/>
            <person name="Ohishi K."/>
            <person name="Haga S."/>
            <person name="Ohta F."/>
            <person name="Nomoto H."/>
            <person name="Nogata K."/>
            <person name="Morishita T."/>
            <person name="Endo T."/>
            <person name="Shin-I T."/>
            <person name="Takeda H."/>
            <person name="Morishita S."/>
            <person name="Kohara Y."/>
        </authorList>
    </citation>
    <scope>NUCLEOTIDE SEQUENCE [LARGE SCALE GENOMIC DNA]</scope>
    <source>
        <strain>Hd-rR</strain>
    </source>
</reference>
<evidence type="ECO:0000256" key="1">
    <source>
        <dbReference type="ARBA" id="ARBA00004613"/>
    </source>
</evidence>
<dbReference type="Pfam" id="PF00386">
    <property type="entry name" value="C1q"/>
    <property type="match status" value="1"/>
</dbReference>
<dbReference type="InterPro" id="IPR001073">
    <property type="entry name" value="C1q_dom"/>
</dbReference>
<evidence type="ECO:0000259" key="5">
    <source>
        <dbReference type="PROSITE" id="PS50871"/>
    </source>
</evidence>
<dbReference type="PANTHER" id="PTHR22923:SF102">
    <property type="entry name" value="CEREBELLIN 13-RELATED"/>
    <property type="match status" value="1"/>
</dbReference>
<dbReference type="PRINTS" id="PR00007">
    <property type="entry name" value="COMPLEMNTC1Q"/>
</dbReference>
<name>A0A3P9JM57_ORYLA</name>
<keyword evidence="3 4" id="KW-0732">Signal</keyword>
<evidence type="ECO:0000256" key="3">
    <source>
        <dbReference type="ARBA" id="ARBA00022729"/>
    </source>
</evidence>
<accession>A0A3P9JM57</accession>
<organism evidence="6 7">
    <name type="scientific">Oryzias latipes</name>
    <name type="common">Japanese rice fish</name>
    <name type="synonym">Japanese killifish</name>
    <dbReference type="NCBI Taxonomy" id="8090"/>
    <lineage>
        <taxon>Eukaryota</taxon>
        <taxon>Metazoa</taxon>
        <taxon>Chordata</taxon>
        <taxon>Craniata</taxon>
        <taxon>Vertebrata</taxon>
        <taxon>Euteleostomi</taxon>
        <taxon>Actinopterygii</taxon>
        <taxon>Neopterygii</taxon>
        <taxon>Teleostei</taxon>
        <taxon>Neoteleostei</taxon>
        <taxon>Acanthomorphata</taxon>
        <taxon>Ovalentaria</taxon>
        <taxon>Atherinomorphae</taxon>
        <taxon>Beloniformes</taxon>
        <taxon>Adrianichthyidae</taxon>
        <taxon>Oryziinae</taxon>
        <taxon>Oryzias</taxon>
    </lineage>
</organism>
<evidence type="ECO:0000256" key="2">
    <source>
        <dbReference type="ARBA" id="ARBA00022525"/>
    </source>
</evidence>
<protein>
    <recommendedName>
        <fullName evidence="5">C1q domain-containing protein</fullName>
    </recommendedName>
</protein>
<dbReference type="PANTHER" id="PTHR22923">
    <property type="entry name" value="CEREBELLIN-RELATED"/>
    <property type="match status" value="1"/>
</dbReference>
<keyword evidence="2" id="KW-0964">Secreted</keyword>
<dbReference type="GO" id="GO:0005576">
    <property type="term" value="C:extracellular region"/>
    <property type="evidence" value="ECO:0007669"/>
    <property type="project" value="UniProtKB-SubCell"/>
</dbReference>
<feature type="signal peptide" evidence="4">
    <location>
        <begin position="1"/>
        <end position="19"/>
    </location>
</feature>
<dbReference type="InterPro" id="IPR050822">
    <property type="entry name" value="Cerebellin_Synaptic_Org"/>
</dbReference>
<dbReference type="Gene3D" id="2.60.120.40">
    <property type="match status" value="1"/>
</dbReference>
<dbReference type="SMART" id="SM00110">
    <property type="entry name" value="C1Q"/>
    <property type="match status" value="1"/>
</dbReference>
<reference evidence="6" key="4">
    <citation type="submission" date="2025-09" db="UniProtKB">
        <authorList>
            <consortium name="Ensembl"/>
        </authorList>
    </citation>
    <scope>IDENTIFICATION</scope>
    <source>
        <strain evidence="6">HSOK</strain>
    </source>
</reference>
<reference evidence="6" key="3">
    <citation type="submission" date="2025-08" db="UniProtKB">
        <authorList>
            <consortium name="Ensembl"/>
        </authorList>
    </citation>
    <scope>IDENTIFICATION</scope>
    <source>
        <strain evidence="6">HSOK</strain>
    </source>
</reference>
<dbReference type="AlphaFoldDB" id="A0A3P9JM57"/>
<reference evidence="6 7" key="2">
    <citation type="submission" date="2017-04" db="EMBL/GenBank/DDBJ databases">
        <title>CpG methylation of centromeres and impact of large insertions on vertebrate speciation.</title>
        <authorList>
            <person name="Ichikawa K."/>
            <person name="Yoshimura J."/>
            <person name="Morishita S."/>
        </authorList>
    </citation>
    <scope>NUCLEOTIDE SEQUENCE</scope>
    <source>
        <strain evidence="6 7">HSOK</strain>
    </source>
</reference>
<evidence type="ECO:0000313" key="6">
    <source>
        <dbReference type="Ensembl" id="ENSORLP00015033377.1"/>
    </source>
</evidence>
<dbReference type="Proteomes" id="UP000265200">
    <property type="component" value="Chromosome 18"/>
</dbReference>
<dbReference type="SUPFAM" id="SSF49842">
    <property type="entry name" value="TNF-like"/>
    <property type="match status" value="1"/>
</dbReference>
<feature type="chain" id="PRO_5018334259" description="C1q domain-containing protein" evidence="4">
    <location>
        <begin position="20"/>
        <end position="201"/>
    </location>
</feature>
<dbReference type="Ensembl" id="ENSORLT00015026224.1">
    <property type="protein sequence ID" value="ENSORLP00015033377.1"/>
    <property type="gene ID" value="ENSORLG00015018739.1"/>
</dbReference>
<evidence type="ECO:0000256" key="4">
    <source>
        <dbReference type="SAM" id="SignalP"/>
    </source>
</evidence>
<evidence type="ECO:0000313" key="7">
    <source>
        <dbReference type="Proteomes" id="UP000265200"/>
    </source>
</evidence>
<feature type="domain" description="C1q" evidence="5">
    <location>
        <begin position="65"/>
        <end position="201"/>
    </location>
</feature>
<comment type="subcellular location">
    <subcellularLocation>
        <location evidence="1">Secreted</location>
    </subcellularLocation>
</comment>
<dbReference type="InterPro" id="IPR008983">
    <property type="entry name" value="Tumour_necrosis_fac-like_dom"/>
</dbReference>
<dbReference type="PROSITE" id="PS50871">
    <property type="entry name" value="C1Q"/>
    <property type="match status" value="1"/>
</dbReference>
<proteinExistence type="predicted"/>
<sequence length="201" mass="21483">MLMLTLLLCGAHFAHGVAAQVDETTSSCADVCKLQKDLAALTDRQRSLETGLTEAKSQIAGLMSKAPTRVVFTATTAESGAIGPFSTNTNILFKTAITNVGQAYNPSTGIFTAPVNGIYYFSFFCHSGGNRLTSLRLMKNEEYIVGIYDHQTSHDGADNGGNAAFLQLQQGDRVSVNLAANTHIWGYGSVTTFSGFLLSQE</sequence>